<evidence type="ECO:0000313" key="3">
    <source>
        <dbReference type="EMBL" id="SUG70279.1"/>
    </source>
</evidence>
<organism evidence="3 4">
    <name type="scientific">Salmonella enterica I</name>
    <dbReference type="NCBI Taxonomy" id="59201"/>
    <lineage>
        <taxon>Bacteria</taxon>
        <taxon>Pseudomonadati</taxon>
        <taxon>Pseudomonadota</taxon>
        <taxon>Gammaproteobacteria</taxon>
        <taxon>Enterobacterales</taxon>
        <taxon>Enterobacteriaceae</taxon>
        <taxon>Salmonella</taxon>
    </lineage>
</organism>
<evidence type="ECO:0000313" key="4">
    <source>
        <dbReference type="Proteomes" id="UP000255534"/>
    </source>
</evidence>
<sequence>MRAGRPAPQLREELAVLRHRLLARYVNQEQCNLRMRKFLVIAYGESMTTKLKFIRLKIEDELIQPVNNLAGIRDELKADIASEIVEWYLNQRKTGHVHIRYFSSPKDSDYQGIWFHPDTIKRAKQQAADDQQPLNRLIYTALARYFEQSI</sequence>
<evidence type="ECO:0000313" key="2">
    <source>
        <dbReference type="EMBL" id="SUG70264.1"/>
    </source>
</evidence>
<protein>
    <submittedName>
        <fullName evidence="3">Uncharacterized protein</fullName>
    </submittedName>
</protein>
<reference evidence="3 4" key="1">
    <citation type="submission" date="2018-06" db="EMBL/GenBank/DDBJ databases">
        <authorList>
            <consortium name="Pathogen Informatics"/>
            <person name="Doyle S."/>
        </authorList>
    </citation>
    <scope>NUCLEOTIDE SEQUENCE [LARGE SCALE GENOMIC DNA]</scope>
    <source>
        <strain evidence="3 4">NCTC5798</strain>
    </source>
</reference>
<dbReference type="EMBL" id="UGXK01000001">
    <property type="protein sequence ID" value="SUG70264.1"/>
    <property type="molecule type" value="Genomic_DNA"/>
</dbReference>
<gene>
    <name evidence="1" type="ORF">NCTC5798_01351</name>
    <name evidence="2" type="ORF">NCTC5798_01368</name>
    <name evidence="3" type="ORF">NCTC5798_01383</name>
</gene>
<proteinExistence type="predicted"/>
<evidence type="ECO:0000313" key="1">
    <source>
        <dbReference type="EMBL" id="SUG70247.1"/>
    </source>
</evidence>
<dbReference type="EMBL" id="UGXK01000001">
    <property type="protein sequence ID" value="SUG70279.1"/>
    <property type="molecule type" value="Genomic_DNA"/>
</dbReference>
<name>A0A379UPR2_SALET</name>
<dbReference type="Proteomes" id="UP000255534">
    <property type="component" value="Unassembled WGS sequence"/>
</dbReference>
<accession>A0A379UPR2</accession>
<dbReference type="AlphaFoldDB" id="A0A379UPR2"/>
<dbReference type="EMBL" id="UGXK01000001">
    <property type="protein sequence ID" value="SUG70247.1"/>
    <property type="molecule type" value="Genomic_DNA"/>
</dbReference>